<organism evidence="1 2">
    <name type="scientific">Octopus vulgaris</name>
    <name type="common">Common octopus</name>
    <dbReference type="NCBI Taxonomy" id="6645"/>
    <lineage>
        <taxon>Eukaryota</taxon>
        <taxon>Metazoa</taxon>
        <taxon>Spiralia</taxon>
        <taxon>Lophotrochozoa</taxon>
        <taxon>Mollusca</taxon>
        <taxon>Cephalopoda</taxon>
        <taxon>Coleoidea</taxon>
        <taxon>Octopodiformes</taxon>
        <taxon>Octopoda</taxon>
        <taxon>Incirrata</taxon>
        <taxon>Octopodidae</taxon>
        <taxon>Octopus</taxon>
    </lineage>
</organism>
<sequence>MKVFYVSEGLIPSPGLLPQDQQLPLKDRRQCLDAAAESGHRAESDSVQTSRYRCDIYWSLCASSFGLRSKAPRR</sequence>
<keyword evidence="2" id="KW-1185">Reference proteome</keyword>
<dbReference type="Proteomes" id="UP001162480">
    <property type="component" value="Chromosome 13"/>
</dbReference>
<gene>
    <name evidence="1" type="ORF">OCTVUL_1B023213</name>
</gene>
<accession>A0AA36BCN7</accession>
<proteinExistence type="predicted"/>
<dbReference type="AlphaFoldDB" id="A0AA36BCN7"/>
<evidence type="ECO:0000313" key="2">
    <source>
        <dbReference type="Proteomes" id="UP001162480"/>
    </source>
</evidence>
<name>A0AA36BCN7_OCTVU</name>
<protein>
    <submittedName>
        <fullName evidence="1">Uncharacterized protein</fullName>
    </submittedName>
</protein>
<evidence type="ECO:0000313" key="1">
    <source>
        <dbReference type="EMBL" id="CAI9731623.1"/>
    </source>
</evidence>
<reference evidence="1" key="1">
    <citation type="submission" date="2023-08" db="EMBL/GenBank/DDBJ databases">
        <authorList>
            <person name="Alioto T."/>
            <person name="Alioto T."/>
            <person name="Gomez Garrido J."/>
        </authorList>
    </citation>
    <scope>NUCLEOTIDE SEQUENCE</scope>
</reference>
<dbReference type="EMBL" id="OX597826">
    <property type="protein sequence ID" value="CAI9731623.1"/>
    <property type="molecule type" value="Genomic_DNA"/>
</dbReference>